<dbReference type="PANTHER" id="PTHR45990">
    <property type="entry name" value="DNA REPAIR PROTEIN REV1"/>
    <property type="match status" value="1"/>
</dbReference>
<dbReference type="HOGENOM" id="CLU_054245_0_0_1"/>
<evidence type="ECO:0000313" key="3">
    <source>
        <dbReference type="EMBL" id="KEY68958.1"/>
    </source>
</evidence>
<feature type="domain" description="BRCT" evidence="2">
    <location>
        <begin position="147"/>
        <end position="253"/>
    </location>
</feature>
<dbReference type="Gene3D" id="3.40.50.10190">
    <property type="entry name" value="BRCT domain"/>
    <property type="match status" value="1"/>
</dbReference>
<dbReference type="PANTHER" id="PTHR45990:SF1">
    <property type="entry name" value="DNA REPAIR PROTEIN REV1"/>
    <property type="match status" value="1"/>
</dbReference>
<evidence type="ECO:0000256" key="1">
    <source>
        <dbReference type="SAM" id="MobiDB-lite"/>
    </source>
</evidence>
<evidence type="ECO:0000313" key="4">
    <source>
        <dbReference type="Proteomes" id="UP000028045"/>
    </source>
</evidence>
<evidence type="ECO:0000259" key="2">
    <source>
        <dbReference type="PROSITE" id="PS50172"/>
    </source>
</evidence>
<dbReference type="GO" id="GO:0042276">
    <property type="term" value="P:error-prone translesion synthesis"/>
    <property type="evidence" value="ECO:0007669"/>
    <property type="project" value="TreeGrafter"/>
</dbReference>
<sequence>MSSQPPKHPLNKAAPPIHSKAFDPWNSSSTGHQRPDNRPGTGWRASRNKKLNSQFQAGSTGGARLSDTWGAGSDDWDEREKVLVPKSIKERKGKTVMDLLVKAADPQKSRANDDQHIIDPLHSRLTKEDALTLQRKERDDEADARKGARGVFDGVVVYVNGSTFPLVSDHKLKQLVTENGGNMSLHLGRRRVTHVILGRPIGAGQGAGGGLAGGKLEKEIKKGGRCAVHYVSPEWIMESLKAGKRLPEARFRGMNVASKQQASVYSLYSKNSMAIDDGSKLAKS</sequence>
<dbReference type="GO" id="GO:0070987">
    <property type="term" value="P:error-free translesion synthesis"/>
    <property type="evidence" value="ECO:0007669"/>
    <property type="project" value="TreeGrafter"/>
</dbReference>
<dbReference type="GO" id="GO:0017125">
    <property type="term" value="F:deoxycytidyl transferase activity"/>
    <property type="evidence" value="ECO:0007669"/>
    <property type="project" value="TreeGrafter"/>
</dbReference>
<dbReference type="GO" id="GO:0003887">
    <property type="term" value="F:DNA-directed DNA polymerase activity"/>
    <property type="evidence" value="ECO:0007669"/>
    <property type="project" value="TreeGrafter"/>
</dbReference>
<proteinExistence type="predicted"/>
<organism evidence="3 4">
    <name type="scientific">Stachybotrys chartarum (strain CBS 109288 / IBT 7711)</name>
    <name type="common">Toxic black mold</name>
    <name type="synonym">Stilbospora chartarum</name>
    <dbReference type="NCBI Taxonomy" id="1280523"/>
    <lineage>
        <taxon>Eukaryota</taxon>
        <taxon>Fungi</taxon>
        <taxon>Dikarya</taxon>
        <taxon>Ascomycota</taxon>
        <taxon>Pezizomycotina</taxon>
        <taxon>Sordariomycetes</taxon>
        <taxon>Hypocreomycetidae</taxon>
        <taxon>Hypocreales</taxon>
        <taxon>Stachybotryaceae</taxon>
        <taxon>Stachybotrys</taxon>
    </lineage>
</organism>
<feature type="region of interest" description="Disordered" evidence="1">
    <location>
        <begin position="1"/>
        <end position="74"/>
    </location>
</feature>
<dbReference type="AlphaFoldDB" id="A0A084AUH9"/>
<reference evidence="3 4" key="1">
    <citation type="journal article" date="2014" name="BMC Genomics">
        <title>Comparative genome sequencing reveals chemotype-specific gene clusters in the toxigenic black mold Stachybotrys.</title>
        <authorList>
            <person name="Semeiks J."/>
            <person name="Borek D."/>
            <person name="Otwinowski Z."/>
            <person name="Grishin N.V."/>
        </authorList>
    </citation>
    <scope>NUCLEOTIDE SEQUENCE [LARGE SCALE GENOMIC DNA]</scope>
    <source>
        <strain evidence="4">CBS 109288 / IBT 7711</strain>
    </source>
</reference>
<dbReference type="SMART" id="SM00292">
    <property type="entry name" value="BRCT"/>
    <property type="match status" value="1"/>
</dbReference>
<dbReference type="Pfam" id="PF16589">
    <property type="entry name" value="BRCT_2"/>
    <property type="match status" value="1"/>
</dbReference>
<dbReference type="Proteomes" id="UP000028045">
    <property type="component" value="Unassembled WGS sequence"/>
</dbReference>
<dbReference type="OrthoDB" id="427711at2759"/>
<accession>A0A084AUH9</accession>
<gene>
    <name evidence="3" type="ORF">S7711_04623</name>
</gene>
<name>A0A084AUH9_STACB</name>
<keyword evidence="4" id="KW-1185">Reference proteome</keyword>
<dbReference type="InterPro" id="IPR001357">
    <property type="entry name" value="BRCT_dom"/>
</dbReference>
<protein>
    <recommendedName>
        <fullName evidence="2">BRCT domain-containing protein</fullName>
    </recommendedName>
</protein>
<dbReference type="PROSITE" id="PS50172">
    <property type="entry name" value="BRCT"/>
    <property type="match status" value="1"/>
</dbReference>
<dbReference type="EMBL" id="KL648555">
    <property type="protein sequence ID" value="KEY68958.1"/>
    <property type="molecule type" value="Genomic_DNA"/>
</dbReference>
<dbReference type="GO" id="GO:0005634">
    <property type="term" value="C:nucleus"/>
    <property type="evidence" value="ECO:0007669"/>
    <property type="project" value="TreeGrafter"/>
</dbReference>
<dbReference type="SUPFAM" id="SSF52113">
    <property type="entry name" value="BRCT domain"/>
    <property type="match status" value="1"/>
</dbReference>
<dbReference type="InterPro" id="IPR036420">
    <property type="entry name" value="BRCT_dom_sf"/>
</dbReference>